<dbReference type="AlphaFoldDB" id="A0A2N8KDS3"/>
<gene>
    <name evidence="1" type="ORF">C1I89_22425</name>
</gene>
<proteinExistence type="predicted"/>
<dbReference type="RefSeq" id="WP_102774685.1">
    <property type="nucleotide sequence ID" value="NZ_POQS01000006.1"/>
</dbReference>
<reference evidence="1 2" key="1">
    <citation type="submission" date="2018-01" db="EMBL/GenBank/DDBJ databases">
        <title>The draft genome of an aniline degradation strain ANB-1.</title>
        <authorList>
            <person name="Zhang L."/>
            <person name="Jiang J."/>
        </authorList>
    </citation>
    <scope>NUCLEOTIDE SEQUENCE [LARGE SCALE GENOMIC DNA]</scope>
    <source>
        <strain evidence="1 2">ANB-1</strain>
    </source>
</reference>
<protein>
    <submittedName>
        <fullName evidence="1">Uncharacterized protein</fullName>
    </submittedName>
</protein>
<dbReference type="Proteomes" id="UP000235994">
    <property type="component" value="Unassembled WGS sequence"/>
</dbReference>
<comment type="caution">
    <text evidence="1">The sequence shown here is derived from an EMBL/GenBank/DDBJ whole genome shotgun (WGS) entry which is preliminary data.</text>
</comment>
<organism evidence="1 2">
    <name type="scientific">Achromobacter pulmonis</name>
    <dbReference type="NCBI Taxonomy" id="1389932"/>
    <lineage>
        <taxon>Bacteria</taxon>
        <taxon>Pseudomonadati</taxon>
        <taxon>Pseudomonadota</taxon>
        <taxon>Betaproteobacteria</taxon>
        <taxon>Burkholderiales</taxon>
        <taxon>Alcaligenaceae</taxon>
        <taxon>Achromobacter</taxon>
    </lineage>
</organism>
<dbReference type="EMBL" id="POQS01000006">
    <property type="protein sequence ID" value="PND31592.1"/>
    <property type="molecule type" value="Genomic_DNA"/>
</dbReference>
<keyword evidence="2" id="KW-1185">Reference proteome</keyword>
<accession>A0A2N8KDS3</accession>
<evidence type="ECO:0000313" key="1">
    <source>
        <dbReference type="EMBL" id="PND31592.1"/>
    </source>
</evidence>
<sequence>MTTTTTAAQPVGPEAAEQMAVRMVRDYLNACCMTDRNQIGNYLMKLASVGAVVMAQAEGSESAAQRLEATAAWVRRTMPAEPAKMEPMQ</sequence>
<name>A0A2N8KDS3_9BURK</name>
<evidence type="ECO:0000313" key="2">
    <source>
        <dbReference type="Proteomes" id="UP000235994"/>
    </source>
</evidence>